<organism evidence="1 2">
    <name type="scientific">Plakobranchus ocellatus</name>
    <dbReference type="NCBI Taxonomy" id="259542"/>
    <lineage>
        <taxon>Eukaryota</taxon>
        <taxon>Metazoa</taxon>
        <taxon>Spiralia</taxon>
        <taxon>Lophotrochozoa</taxon>
        <taxon>Mollusca</taxon>
        <taxon>Gastropoda</taxon>
        <taxon>Heterobranchia</taxon>
        <taxon>Euthyneura</taxon>
        <taxon>Panpulmonata</taxon>
        <taxon>Sacoglossa</taxon>
        <taxon>Placobranchoidea</taxon>
        <taxon>Plakobranchidae</taxon>
        <taxon>Plakobranchus</taxon>
    </lineage>
</organism>
<dbReference type="EMBL" id="BLXT01003625">
    <property type="protein sequence ID" value="GFO02697.1"/>
    <property type="molecule type" value="Genomic_DNA"/>
</dbReference>
<proteinExistence type="predicted"/>
<keyword evidence="2" id="KW-1185">Reference proteome</keyword>
<comment type="caution">
    <text evidence="1">The sequence shown here is derived from an EMBL/GenBank/DDBJ whole genome shotgun (WGS) entry which is preliminary data.</text>
</comment>
<reference evidence="1 2" key="1">
    <citation type="journal article" date="2021" name="Elife">
        <title>Chloroplast acquisition without the gene transfer in kleptoplastic sea slugs, Plakobranchus ocellatus.</title>
        <authorList>
            <person name="Maeda T."/>
            <person name="Takahashi S."/>
            <person name="Yoshida T."/>
            <person name="Shimamura S."/>
            <person name="Takaki Y."/>
            <person name="Nagai Y."/>
            <person name="Toyoda A."/>
            <person name="Suzuki Y."/>
            <person name="Arimoto A."/>
            <person name="Ishii H."/>
            <person name="Satoh N."/>
            <person name="Nishiyama T."/>
            <person name="Hasebe M."/>
            <person name="Maruyama T."/>
            <person name="Minagawa J."/>
            <person name="Obokata J."/>
            <person name="Shigenobu S."/>
        </authorList>
    </citation>
    <scope>NUCLEOTIDE SEQUENCE [LARGE SCALE GENOMIC DNA]</scope>
</reference>
<dbReference type="AlphaFoldDB" id="A0AAV4A775"/>
<name>A0AAV4A775_9GAST</name>
<dbReference type="Proteomes" id="UP000735302">
    <property type="component" value="Unassembled WGS sequence"/>
</dbReference>
<accession>A0AAV4A775</accession>
<evidence type="ECO:0000313" key="2">
    <source>
        <dbReference type="Proteomes" id="UP000735302"/>
    </source>
</evidence>
<gene>
    <name evidence="1" type="ORF">PoB_002920200</name>
</gene>
<evidence type="ECO:0000313" key="1">
    <source>
        <dbReference type="EMBL" id="GFO02697.1"/>
    </source>
</evidence>
<protein>
    <submittedName>
        <fullName evidence="1">Uncharacterized protein</fullName>
    </submittedName>
</protein>
<sequence length="107" mass="11480">MSSVTSPDAEAGQTGGITHANLFCSIKLKHQIVVVHLAVSYKVGGPRFGSHYGPKEFFNASCVRPASKDSSVKVKAARKAMVNYLRMPCATNNQDHIADLPLLGPNK</sequence>